<sequence>MKISLGKLKTVTLAALAERLISASKNGNYTISISNHPLLKALEAEYDLYKDLVAKQLYSGKGAEVAQADKERDKVFVGLKVYLKAYAALDLLPNQEKAVALYEVFKRNDLNLDKKSYADQSVLLNKLLAELDAEPNKTALNALNLTPVFNDLKTKQETFSNLLSEQTEANATLRLTKSASALRGDIEKSIRNYINLVSAMQSQTEWAALYKELNEIIKSAKNA</sequence>
<dbReference type="EMBL" id="CP011859">
    <property type="protein sequence ID" value="AQY21943.1"/>
    <property type="molecule type" value="Genomic_DNA"/>
</dbReference>
<evidence type="ECO:0000313" key="2">
    <source>
        <dbReference type="Proteomes" id="UP000189883"/>
    </source>
</evidence>
<dbReference type="RefSeq" id="WP_079207193.1">
    <property type="nucleotide sequence ID" value="NZ_CP011859.1"/>
</dbReference>
<organism evidence="1 2">
    <name type="scientific">Riemerella anatipestifer</name>
    <name type="common">Moraxella anatipestifer</name>
    <dbReference type="NCBI Taxonomy" id="34085"/>
    <lineage>
        <taxon>Bacteria</taxon>
        <taxon>Pseudomonadati</taxon>
        <taxon>Bacteroidota</taxon>
        <taxon>Flavobacteriia</taxon>
        <taxon>Flavobacteriales</taxon>
        <taxon>Weeksellaceae</taxon>
        <taxon>Riemerella</taxon>
    </lineage>
</organism>
<proteinExistence type="predicted"/>
<dbReference type="InterPro" id="IPR046228">
    <property type="entry name" value="DUF6261"/>
</dbReference>
<gene>
    <name evidence="1" type="ORF">AB406_0993</name>
</gene>
<dbReference type="Pfam" id="PF19775">
    <property type="entry name" value="DUF6261"/>
    <property type="match status" value="1"/>
</dbReference>
<protein>
    <submittedName>
        <fullName evidence="1">Uncharacterized protein</fullName>
    </submittedName>
</protein>
<name>A0A1S7DS29_RIEAN</name>
<dbReference type="AlphaFoldDB" id="A0A1S7DS29"/>
<accession>A0A1S7DS29</accession>
<reference evidence="1 2" key="1">
    <citation type="submission" date="2015-06" db="EMBL/GenBank/DDBJ databases">
        <title>R. anatipestifer strain HXb2 is the most virulent strain so far, and the genome sequence would help us uncover the pathogenesis.</title>
        <authorList>
            <person name="Hu Q."/>
            <person name="Qi J."/>
            <person name="Bo H."/>
            <person name="Liu G."/>
            <person name="Tao M."/>
            <person name="Ding Y."/>
            <person name="Xue Y."/>
        </authorList>
    </citation>
    <scope>NUCLEOTIDE SEQUENCE [LARGE SCALE GENOMIC DNA]</scope>
    <source>
        <strain evidence="1 2">HXb2</strain>
    </source>
</reference>
<evidence type="ECO:0000313" key="1">
    <source>
        <dbReference type="EMBL" id="AQY21943.1"/>
    </source>
</evidence>
<dbReference type="Proteomes" id="UP000189883">
    <property type="component" value="Chromosome"/>
</dbReference>